<evidence type="ECO:0000313" key="4">
    <source>
        <dbReference type="EMBL" id="UOE99791.1"/>
    </source>
</evidence>
<keyword evidence="1" id="KW-0175">Coiled coil</keyword>
<organism evidence="4 5">
    <name type="scientific">Bdellovibrio reynosensis</name>
    <dbReference type="NCBI Taxonomy" id="2835041"/>
    <lineage>
        <taxon>Bacteria</taxon>
        <taxon>Pseudomonadati</taxon>
        <taxon>Bdellovibrionota</taxon>
        <taxon>Bdellovibrionia</taxon>
        <taxon>Bdellovibrionales</taxon>
        <taxon>Pseudobdellovibrionaceae</taxon>
        <taxon>Bdellovibrio</taxon>
    </lineage>
</organism>
<evidence type="ECO:0000259" key="3">
    <source>
        <dbReference type="PROSITE" id="PS51688"/>
    </source>
</evidence>
<dbReference type="Pfam" id="PF13884">
    <property type="entry name" value="Peptidase_S74"/>
    <property type="match status" value="1"/>
</dbReference>
<dbReference type="InterPro" id="IPR036388">
    <property type="entry name" value="WH-like_DNA-bd_sf"/>
</dbReference>
<sequence length="1211" mass="125116">MKTRAIARQLISMVVSLTASFALATPASLMYQGRILKTDGTALNSGTISFLFEVTNPSGSCIIYREQVNGISMNNSGGVFDVPIGLGTITYPDIAANPTFNVLSAFENSTSFVCEGNTPYNAGQSDERKLRVHFHDGTGWKLITPDNVIRTVPYAAHSAVATKSKSAETLDTHPIADFVLKNMLTTCVSGQYLTYDGTTFACQNDAGGAGMVSDVNVSAPLTKGGTASIPVIGVSVGTTAGTVAAGNDARFTDARTPTGAAGGDLGGTYPNPSVTKLQGVAVASGAPTSGHFLKYNGTQWLSAALAISDVTNLSTALATYQTTAAFNTAVGSANCAAHQTPYWNSVSGSFQCQAINVSVAGDVSGTIGAVSVDKIKGVTVDTTGLVTGQVLKYDGTKWAPGSDTYSGTVTSIATGTGLSGGPITGSGTISLANTSVTAGSYTRASITVDAQGRLTAASSGAAINLASDVTGTLPISSGGTGQTTAVAAFDGLSPLTTKGDIVVNDGTNDIRLAVGTNGQVLSANSAQASGLQWVTPTNGTVTSVTGTAPIVVATGTTTPAISINDATTSTKGAVQVGAGIAVSSGTITADPANFPSAVPVSKGGTGVTSITANRLIASNGTGNGLVPFTCAVGELVTFNASGVMGCTTYSSSGIFANGGNSFAAIATLGTNDNYALNLETNGATRMTLAAGGNVGINVTNPTANFHVYRDAVAAQPVAIFRDATSANSYSDVVVQAYKPGVIFNDQSTTATDFRLGVELNKLIFSADTDDDEVKEADSHFDDTQIMTLLGTGLVGIGTTSPSAKLHVTGSGDGDVTSYLMNTDDTGTLSRALFQVGTSNTGARYGYISHQGAGFSATGPQKPRTTVVAGVDTGGLNLYSNNQVGFWIGNTEIGKVDSTGLIVNNDFDLGAVNPVSTGTMPGYGNKISFQGGPSPATQDSTVTDPLWMGRYNLAADSAELRVNISDNAQAADAFAVGWSTAAGAWTQIFRAQSDGKVGVGITPAYKFQVGGEMAVQNGYGDLLYFGGDAGGSDIEIGTTQGTRNLLVFYNRNLGTFMDLTARNITYTGSLTPSDRRLKSDIKTIDNSLDRILRVEGVTYKYKDELKYTSGVQYGVIAQQVEKVFPDLVNTDDKGIKKVNYMGFISPVIEAVKQFYTLWFNDSQKIHKELAQHKRQIASLEEENKALKTKVQEVDLMKKALCEKDASLEFCKK</sequence>
<dbReference type="PROSITE" id="PS51688">
    <property type="entry name" value="ICA"/>
    <property type="match status" value="1"/>
</dbReference>
<feature type="coiled-coil region" evidence="1">
    <location>
        <begin position="1161"/>
        <end position="1195"/>
    </location>
</feature>
<dbReference type="InterPro" id="IPR030392">
    <property type="entry name" value="S74_ICA"/>
</dbReference>
<evidence type="ECO:0000256" key="1">
    <source>
        <dbReference type="SAM" id="Coils"/>
    </source>
</evidence>
<dbReference type="RefSeq" id="WP_243535061.1">
    <property type="nucleotide sequence ID" value="NZ_CP093442.1"/>
</dbReference>
<proteinExistence type="predicted"/>
<feature type="chain" id="PRO_5045306516" evidence="2">
    <location>
        <begin position="25"/>
        <end position="1211"/>
    </location>
</feature>
<dbReference type="EMBL" id="CP093442">
    <property type="protein sequence ID" value="UOE99791.1"/>
    <property type="molecule type" value="Genomic_DNA"/>
</dbReference>
<name>A0ABY4C7A6_9BACT</name>
<evidence type="ECO:0000313" key="5">
    <source>
        <dbReference type="Proteomes" id="UP000830116"/>
    </source>
</evidence>
<accession>A0ABY4C7A6</accession>
<dbReference type="Gene3D" id="1.10.10.10">
    <property type="entry name" value="Winged helix-like DNA-binding domain superfamily/Winged helix DNA-binding domain"/>
    <property type="match status" value="1"/>
</dbReference>
<gene>
    <name evidence="4" type="ORF">MNR06_08790</name>
</gene>
<keyword evidence="2" id="KW-0732">Signal</keyword>
<dbReference type="Proteomes" id="UP000830116">
    <property type="component" value="Chromosome"/>
</dbReference>
<feature type="domain" description="Peptidase S74" evidence="3">
    <location>
        <begin position="1072"/>
        <end position="1168"/>
    </location>
</feature>
<evidence type="ECO:0000256" key="2">
    <source>
        <dbReference type="SAM" id="SignalP"/>
    </source>
</evidence>
<protein>
    <submittedName>
        <fullName evidence="4">Tail fiber domain-containing protein</fullName>
    </submittedName>
</protein>
<feature type="signal peptide" evidence="2">
    <location>
        <begin position="1"/>
        <end position="24"/>
    </location>
</feature>
<reference evidence="4" key="1">
    <citation type="submission" date="2022-03" db="EMBL/GenBank/DDBJ databases">
        <title>Genome Identification and Characterization of new species Bdellovibrio reynosense LBG001 sp. nov. from a Mexico soil sample.</title>
        <authorList>
            <person name="Camilli A."/>
            <person name="Ajao Y."/>
            <person name="Guo X."/>
        </authorList>
    </citation>
    <scope>NUCLEOTIDE SEQUENCE</scope>
    <source>
        <strain evidence="4">LBG001</strain>
    </source>
</reference>
<keyword evidence="5" id="KW-1185">Reference proteome</keyword>